<dbReference type="STRING" id="758803.SAMN05421803_104322"/>
<proteinExistence type="predicted"/>
<feature type="transmembrane region" description="Helical" evidence="1">
    <location>
        <begin position="6"/>
        <end position="25"/>
    </location>
</feature>
<protein>
    <submittedName>
        <fullName evidence="2">Uncharacterized protein</fullName>
    </submittedName>
</protein>
<dbReference type="EMBL" id="FQZK01000004">
    <property type="protein sequence ID" value="SHJ26008.1"/>
    <property type="molecule type" value="Genomic_DNA"/>
</dbReference>
<keyword evidence="3" id="KW-1185">Reference proteome</keyword>
<evidence type="ECO:0000313" key="2">
    <source>
        <dbReference type="EMBL" id="SHJ26008.1"/>
    </source>
</evidence>
<dbReference type="AlphaFoldDB" id="A0A1M6HV61"/>
<name>A0A1M6HV61_9ACTN</name>
<feature type="transmembrane region" description="Helical" evidence="1">
    <location>
        <begin position="32"/>
        <end position="52"/>
    </location>
</feature>
<keyword evidence="1" id="KW-1133">Transmembrane helix</keyword>
<evidence type="ECO:0000313" key="3">
    <source>
        <dbReference type="Proteomes" id="UP000184452"/>
    </source>
</evidence>
<sequence length="53" mass="5441">MDTDLWGLALIVLGGFLGGGAYAMWRVNKPIAVALAGCTVLAVASGALRLGYF</sequence>
<gene>
    <name evidence="2" type="ORF">SAMN05421803_104322</name>
</gene>
<reference evidence="2 3" key="1">
    <citation type="submission" date="2016-11" db="EMBL/GenBank/DDBJ databases">
        <authorList>
            <person name="Jaros S."/>
            <person name="Januszkiewicz K."/>
            <person name="Wedrychowicz H."/>
        </authorList>
    </citation>
    <scope>NUCLEOTIDE SEQUENCE [LARGE SCALE GENOMIC DNA]</scope>
    <source>
        <strain evidence="2 3">CGMCC 4.5723</strain>
    </source>
</reference>
<organism evidence="2 3">
    <name type="scientific">Nocardiopsis flavescens</name>
    <dbReference type="NCBI Taxonomy" id="758803"/>
    <lineage>
        <taxon>Bacteria</taxon>
        <taxon>Bacillati</taxon>
        <taxon>Actinomycetota</taxon>
        <taxon>Actinomycetes</taxon>
        <taxon>Streptosporangiales</taxon>
        <taxon>Nocardiopsidaceae</taxon>
        <taxon>Nocardiopsis</taxon>
    </lineage>
</organism>
<evidence type="ECO:0000256" key="1">
    <source>
        <dbReference type="SAM" id="Phobius"/>
    </source>
</evidence>
<dbReference type="Proteomes" id="UP000184452">
    <property type="component" value="Unassembled WGS sequence"/>
</dbReference>
<accession>A0A1M6HV61</accession>
<dbReference type="RefSeq" id="WP_178378502.1">
    <property type="nucleotide sequence ID" value="NZ_FQZK01000004.1"/>
</dbReference>
<keyword evidence="1" id="KW-0472">Membrane</keyword>
<keyword evidence="1" id="KW-0812">Transmembrane</keyword>